<accession>A0A9D1X8X3</accession>
<evidence type="ECO:0000313" key="1">
    <source>
        <dbReference type="EMBL" id="HIX75122.1"/>
    </source>
</evidence>
<reference evidence="1" key="1">
    <citation type="journal article" date="2021" name="PeerJ">
        <title>Extensive microbial diversity within the chicken gut microbiome revealed by metagenomics and culture.</title>
        <authorList>
            <person name="Gilroy R."/>
            <person name="Ravi A."/>
            <person name="Getino M."/>
            <person name="Pursley I."/>
            <person name="Horton D.L."/>
            <person name="Alikhan N.F."/>
            <person name="Baker D."/>
            <person name="Gharbi K."/>
            <person name="Hall N."/>
            <person name="Watson M."/>
            <person name="Adriaenssens E.M."/>
            <person name="Foster-Nyarko E."/>
            <person name="Jarju S."/>
            <person name="Secka A."/>
            <person name="Antonio M."/>
            <person name="Oren A."/>
            <person name="Chaudhuri R.R."/>
            <person name="La Ragione R."/>
            <person name="Hildebrand F."/>
            <person name="Pallen M.J."/>
        </authorList>
    </citation>
    <scope>NUCLEOTIDE SEQUENCE</scope>
    <source>
        <strain evidence="1">ChiGjej6B6-14162</strain>
    </source>
</reference>
<name>A0A9D1X8X3_9BACT</name>
<dbReference type="EMBL" id="DXEL01000059">
    <property type="protein sequence ID" value="HIX75122.1"/>
    <property type="molecule type" value="Genomic_DNA"/>
</dbReference>
<protein>
    <submittedName>
        <fullName evidence="1">Uncharacterized protein</fullName>
    </submittedName>
</protein>
<gene>
    <name evidence="1" type="ORF">H9977_08850</name>
</gene>
<reference evidence="1" key="2">
    <citation type="submission" date="2021-04" db="EMBL/GenBank/DDBJ databases">
        <authorList>
            <person name="Gilroy R."/>
        </authorList>
    </citation>
    <scope>NUCLEOTIDE SEQUENCE</scope>
    <source>
        <strain evidence="1">ChiGjej6B6-14162</strain>
    </source>
</reference>
<dbReference type="Proteomes" id="UP000886740">
    <property type="component" value="Unassembled WGS sequence"/>
</dbReference>
<proteinExistence type="predicted"/>
<sequence length="93" mass="11111">MNTLEMEILRRELLRDILNVDDVDVLKKIRRSLDRLRVRPVNAVQEPEELRPYTMEELNKRIDEAEAEIEAGETLSSQELFAQMEHKYPWLCK</sequence>
<evidence type="ECO:0000313" key="2">
    <source>
        <dbReference type="Proteomes" id="UP000886740"/>
    </source>
</evidence>
<comment type="caution">
    <text evidence="1">The sequence shown here is derived from an EMBL/GenBank/DDBJ whole genome shotgun (WGS) entry which is preliminary data.</text>
</comment>
<organism evidence="1 2">
    <name type="scientific">Candidatus Parabacteroides intestinipullorum</name>
    <dbReference type="NCBI Taxonomy" id="2838723"/>
    <lineage>
        <taxon>Bacteria</taxon>
        <taxon>Pseudomonadati</taxon>
        <taxon>Bacteroidota</taxon>
        <taxon>Bacteroidia</taxon>
        <taxon>Bacteroidales</taxon>
        <taxon>Tannerellaceae</taxon>
        <taxon>Parabacteroides</taxon>
    </lineage>
</organism>
<dbReference type="AlphaFoldDB" id="A0A9D1X8X3"/>